<keyword evidence="2" id="KW-1185">Reference proteome</keyword>
<gene>
    <name evidence="1" type="ORF">V6N12_010543</name>
</gene>
<dbReference type="InterPro" id="IPR012337">
    <property type="entry name" value="RNaseH-like_sf"/>
</dbReference>
<accession>A0ABR2EKE6</accession>
<dbReference type="SUPFAM" id="SSF53098">
    <property type="entry name" value="Ribonuclease H-like"/>
    <property type="match status" value="1"/>
</dbReference>
<evidence type="ECO:0000313" key="1">
    <source>
        <dbReference type="EMBL" id="KAK8562465.1"/>
    </source>
</evidence>
<dbReference type="EMBL" id="JBBPBM010000012">
    <property type="protein sequence ID" value="KAK8562465.1"/>
    <property type="molecule type" value="Genomic_DNA"/>
</dbReference>
<comment type="caution">
    <text evidence="1">The sequence shown here is derived from an EMBL/GenBank/DDBJ whole genome shotgun (WGS) entry which is preliminary data.</text>
</comment>
<dbReference type="Proteomes" id="UP001472677">
    <property type="component" value="Unassembled WGS sequence"/>
</dbReference>
<sequence>MMTFFGVIWSNWLLPNEVVFNSVSSVETKCYEILIVRLSWWVKAKWPCILQAIFYFDQNSIIFALAGFDPISPSVQNFPPSPIGSLNFYVDGAISGHFGVVGIGGALTYHSCKPLITFSKSAGCVDVPITKVFVVREACFLFAAYPNFSGSKLVIGCDCSNVVNWYSHPPSTPSFIKATVVEYAKVCSQLDWKVVLIPRTQNVLDDFLVKKGVN</sequence>
<name>A0ABR2EKE6_9ROSI</name>
<reference evidence="1 2" key="1">
    <citation type="journal article" date="2024" name="G3 (Bethesda)">
        <title>Genome assembly of Hibiscus sabdariffa L. provides insights into metabolisms of medicinal natural products.</title>
        <authorList>
            <person name="Kim T."/>
        </authorList>
    </citation>
    <scope>NUCLEOTIDE SEQUENCE [LARGE SCALE GENOMIC DNA]</scope>
    <source>
        <strain evidence="1">TK-2024</strain>
        <tissue evidence="1">Old leaves</tissue>
    </source>
</reference>
<evidence type="ECO:0000313" key="2">
    <source>
        <dbReference type="Proteomes" id="UP001472677"/>
    </source>
</evidence>
<evidence type="ECO:0008006" key="3">
    <source>
        <dbReference type="Google" id="ProtNLM"/>
    </source>
</evidence>
<proteinExistence type="predicted"/>
<organism evidence="1 2">
    <name type="scientific">Hibiscus sabdariffa</name>
    <name type="common">roselle</name>
    <dbReference type="NCBI Taxonomy" id="183260"/>
    <lineage>
        <taxon>Eukaryota</taxon>
        <taxon>Viridiplantae</taxon>
        <taxon>Streptophyta</taxon>
        <taxon>Embryophyta</taxon>
        <taxon>Tracheophyta</taxon>
        <taxon>Spermatophyta</taxon>
        <taxon>Magnoliopsida</taxon>
        <taxon>eudicotyledons</taxon>
        <taxon>Gunneridae</taxon>
        <taxon>Pentapetalae</taxon>
        <taxon>rosids</taxon>
        <taxon>malvids</taxon>
        <taxon>Malvales</taxon>
        <taxon>Malvaceae</taxon>
        <taxon>Malvoideae</taxon>
        <taxon>Hibiscus</taxon>
    </lineage>
</organism>
<protein>
    <recommendedName>
        <fullName evidence="3">RNase H type-1 domain-containing protein</fullName>
    </recommendedName>
</protein>